<dbReference type="GO" id="GO:0009307">
    <property type="term" value="P:DNA restriction-modification system"/>
    <property type="evidence" value="ECO:0007669"/>
    <property type="project" value="UniProtKB-KW"/>
</dbReference>
<dbReference type="Pfam" id="PF04313">
    <property type="entry name" value="HSDR_N"/>
    <property type="match status" value="1"/>
</dbReference>
<dbReference type="EMBL" id="VVIQ01000002">
    <property type="protein sequence ID" value="MUL27334.1"/>
    <property type="molecule type" value="Genomic_DNA"/>
</dbReference>
<feature type="domain" description="Helicase ATP-binding" evidence="1">
    <location>
        <begin position="289"/>
        <end position="492"/>
    </location>
</feature>
<gene>
    <name evidence="2" type="ORF">F0475_03200</name>
</gene>
<keyword evidence="2" id="KW-0255">Endonuclease</keyword>
<protein>
    <submittedName>
        <fullName evidence="2">Type I restriction endonuclease subunit R</fullName>
    </submittedName>
</protein>
<dbReference type="PROSITE" id="PS51192">
    <property type="entry name" value="HELICASE_ATP_BIND_1"/>
    <property type="match status" value="1"/>
</dbReference>
<dbReference type="InterPro" id="IPR040980">
    <property type="entry name" value="SWI2_SNF2"/>
</dbReference>
<name>A0A7C9L9X7_9BACT</name>
<accession>A0A7C9L9X7</accession>
<dbReference type="PANTHER" id="PTHR42927">
    <property type="entry name" value="HELICASE SUPERFAMILY 1 AND 2 DOMAIN-CONTAINING PROTEIN"/>
    <property type="match status" value="1"/>
</dbReference>
<dbReference type="SUPFAM" id="SSF52540">
    <property type="entry name" value="P-loop containing nucleoside triphosphate hydrolases"/>
    <property type="match status" value="1"/>
</dbReference>
<comment type="caution">
    <text evidence="2">The sequence shown here is derived from an EMBL/GenBank/DDBJ whole genome shotgun (WGS) entry which is preliminary data.</text>
</comment>
<evidence type="ECO:0000313" key="2">
    <source>
        <dbReference type="EMBL" id="MUL27334.1"/>
    </source>
</evidence>
<dbReference type="SMART" id="SM00487">
    <property type="entry name" value="DEXDc"/>
    <property type="match status" value="1"/>
</dbReference>
<dbReference type="InterPro" id="IPR007409">
    <property type="entry name" value="Restrct_endonuc_type1_HsdR_N"/>
</dbReference>
<dbReference type="Pfam" id="PF22679">
    <property type="entry name" value="T1R_D3-like"/>
    <property type="match status" value="1"/>
</dbReference>
<keyword evidence="3" id="KW-1185">Reference proteome</keyword>
<reference evidence="2 3" key="1">
    <citation type="submission" date="2019-09" db="EMBL/GenBank/DDBJ databases">
        <title>Prevotella A2879 sp. nov., isolated from an abscess of a patient.</title>
        <authorList>
            <person name="Buhl M."/>
            <person name="Oberhettinger P."/>
        </authorList>
    </citation>
    <scope>NUCLEOTIDE SEQUENCE [LARGE SCALE GENOMIC DNA]</scope>
    <source>
        <strain evidence="2 3">A2879</strain>
    </source>
</reference>
<evidence type="ECO:0000313" key="3">
    <source>
        <dbReference type="Proteomes" id="UP000482295"/>
    </source>
</evidence>
<dbReference type="InterPro" id="IPR014001">
    <property type="entry name" value="Helicase_ATP-bd"/>
</dbReference>
<dbReference type="Gene3D" id="3.90.1570.50">
    <property type="match status" value="1"/>
</dbReference>
<dbReference type="PANTHER" id="PTHR42927:SF1">
    <property type="entry name" value="HELICASE SUPERFAMILY 1 AND 2 DOMAIN-CONTAINING PROTEIN"/>
    <property type="match status" value="1"/>
</dbReference>
<dbReference type="GO" id="GO:0005524">
    <property type="term" value="F:ATP binding"/>
    <property type="evidence" value="ECO:0007669"/>
    <property type="project" value="UniProtKB-KW"/>
</dbReference>
<dbReference type="Proteomes" id="UP000482295">
    <property type="component" value="Unassembled WGS sequence"/>
</dbReference>
<dbReference type="GO" id="GO:0009035">
    <property type="term" value="F:type I site-specific deoxyribonuclease activity"/>
    <property type="evidence" value="ECO:0007669"/>
    <property type="project" value="UniProtKB-EC"/>
</dbReference>
<evidence type="ECO:0000259" key="1">
    <source>
        <dbReference type="PROSITE" id="PS51192"/>
    </source>
</evidence>
<keyword evidence="2" id="KW-0378">Hydrolase</keyword>
<dbReference type="InterPro" id="IPR027417">
    <property type="entry name" value="P-loop_NTPase"/>
</dbReference>
<organism evidence="2 3">
    <name type="scientific">Prevotella vespertina</name>
    <dbReference type="NCBI Taxonomy" id="2608404"/>
    <lineage>
        <taxon>Bacteria</taxon>
        <taxon>Pseudomonadati</taxon>
        <taxon>Bacteroidota</taxon>
        <taxon>Bacteroidia</taxon>
        <taxon>Bacteroidales</taxon>
        <taxon>Prevotellaceae</taxon>
        <taxon>Prevotella</taxon>
    </lineage>
</organism>
<sequence length="1208" mass="139494">MLNPLSETTFEAHIANYLANSDLYNQRSSAQFDIERLCDAEMLEQFLRAQPIVWKKLSQHFAGRETETVIREYNKRLDRGESILNIMRKGFTVSGAKVKFCQFKPTLEGEGTENYRLYRANRFSVVRQMRYSMGADSGNELDLCILLNGIPLFTFELKNEGTGQNYTHGIAQYRTQRNAENRMLRNCLVHFVMDNQYVFMTTKLNGEGTTFLPFNRETVNPTIEGDYPTAYMWRDILQADSLLDLLLHFIKRYDESYEDRNTKEMKRRTVVIFPRYHQLRAVHKLRRLVEEEGVGHNYLIQHSAGSGKTKTMAWLAHQFTNMIDANGAAVFDSIIMVTDRIVLNRNMAEDVVNFETTLGTVMDIRKRSKTLADALNGKNRIIISTVQKFAYALDYLKHEQQKRYAVIIDEAHTAVGNEAAKDLVNALSTQEDLAQIEDYNPDDYESPLDALMAQQQNYRKMMKHISYFAFTATPKDKTYALYGKDGKEAHDLYSMKQAIDEKFILDVTQNYISYKTMFELIEKDPDKDAEVQFEKKKALKVIAAMLGKDMYIKSRKASMMVDQFMKFTINKINHQAKAMVVCDSRQSAADYKQIIDRIIAEEYKGEIKTLVAFSGEVTDSSGKKCTEANMNDDGVTDNAIAEKFKEDDYKILIVAEKFQTGFDQKLLHTMFVDRSLGGIQCIQTLSRLNRTYWPYKEDTLVVDFRNDTESVRKAFNQYYTVTTLSGEIDPQRVYTMKEDVEQWNLFSEEEVNEVCERLIDPKKVSSVPSILLDIVRERVAPLTDEEKDRYRKLVNRFVRQYGFLAQVIDFTDPDLEKFYVFCKVFYKYLPYTKETLPMELASMIDLDKLRIQLSYEGSIKLEDEPTELKSSRIGEVGLKQEDEKKTIAEILNMVNSPFVGILNENDKIIKQILEELMRNPELADAIRANNSRDVLVNICRQKFDDTIVDQIEKYFHLKELLEKEKGLEQMLINKILDNLGLQISASRNLIYDEAVLKDKIIAMMQPEFVGVCKKMRALPEIVDCFFFVLNTVSLPKLDGINDLLKEGLNNIFTDPHPNAVMRYSLFNSLVQKYESYLKKLYYLINDDEIEGQGGRDAMLADAVHAFRCLWKLKYATDEDGKKFSSYLQMLRDWRNNEAHNAPVNTAADVDAAIKVVVALYLYVTAFSITDLESVGHDMEARRDCPLYELPENDAVSYSRVAEDGPDDK</sequence>
<dbReference type="InterPro" id="IPR055180">
    <property type="entry name" value="HsdR_RecA-like_helicase_dom_2"/>
</dbReference>
<dbReference type="AlphaFoldDB" id="A0A7C9L9X7"/>
<dbReference type="Gene3D" id="3.40.50.300">
    <property type="entry name" value="P-loop containing nucleotide triphosphate hydrolases"/>
    <property type="match status" value="2"/>
</dbReference>
<dbReference type="Pfam" id="PF18766">
    <property type="entry name" value="SWI2_SNF2"/>
    <property type="match status" value="1"/>
</dbReference>
<dbReference type="RefSeq" id="WP_155715323.1">
    <property type="nucleotide sequence ID" value="NZ_VVIQ01000002.1"/>
</dbReference>
<dbReference type="GO" id="GO:0003677">
    <property type="term" value="F:DNA binding"/>
    <property type="evidence" value="ECO:0007669"/>
    <property type="project" value="UniProtKB-KW"/>
</dbReference>
<keyword evidence="2" id="KW-0540">Nuclease</keyword>
<proteinExistence type="predicted"/>